<dbReference type="InterPro" id="IPR002347">
    <property type="entry name" value="SDR_fam"/>
</dbReference>
<dbReference type="PANTHER" id="PTHR43669">
    <property type="entry name" value="5-KETO-D-GLUCONATE 5-REDUCTASE"/>
    <property type="match status" value="1"/>
</dbReference>
<proteinExistence type="inferred from homology"/>
<keyword evidence="2" id="KW-0560">Oxidoreductase</keyword>
<dbReference type="EMBL" id="JAVFKD010000002">
    <property type="protein sequence ID" value="KAK5996547.1"/>
    <property type="molecule type" value="Genomic_DNA"/>
</dbReference>
<sequence>MTSRTDRPLVVIGSGPGIGRHVALAFAAKRYNKVALVARNPAKLKQDQEAVEAVVPGKLTVKTYSANINDGQQLSDVLVQIEHDLGTPETVFYNAAQVVPSKLLEVEEDYMVQEFKTTCTGVHVAAKWGIPLLQKLGETDPNSRPTFLVTSSLLPADPIPDLFVLSMVKAAQKNMVQSMAKTWGHEIHIGVLTVGGVVDPSFETLNPLNIASQAWKWFDQPKGQQTFEMEIL</sequence>
<dbReference type="PANTHER" id="PTHR43669:SF3">
    <property type="entry name" value="ALCOHOL DEHYDROGENASE, PUTATIVE (AFU_ORTHOLOGUE AFUA_3G03445)-RELATED"/>
    <property type="match status" value="1"/>
</dbReference>
<dbReference type="SUPFAM" id="SSF51735">
    <property type="entry name" value="NAD(P)-binding Rossmann-fold domains"/>
    <property type="match status" value="1"/>
</dbReference>
<dbReference type="Pfam" id="PF00106">
    <property type="entry name" value="adh_short"/>
    <property type="match status" value="1"/>
</dbReference>
<comment type="caution">
    <text evidence="3">The sequence shown here is derived from an EMBL/GenBank/DDBJ whole genome shotgun (WGS) entry which is preliminary data.</text>
</comment>
<comment type="similarity">
    <text evidence="1">Belongs to the short-chain dehydrogenases/reductases (SDR) family.</text>
</comment>
<evidence type="ECO:0000313" key="3">
    <source>
        <dbReference type="EMBL" id="KAK5996547.1"/>
    </source>
</evidence>
<dbReference type="InterPro" id="IPR036291">
    <property type="entry name" value="NAD(P)-bd_dom_sf"/>
</dbReference>
<name>A0ABR0SWR1_9HYPO</name>
<dbReference type="Gene3D" id="3.40.50.720">
    <property type="entry name" value="NAD(P)-binding Rossmann-like Domain"/>
    <property type="match status" value="1"/>
</dbReference>
<protein>
    <recommendedName>
        <fullName evidence="5">Short-chain alcohol dehydrogenase</fullName>
    </recommendedName>
</protein>
<keyword evidence="4" id="KW-1185">Reference proteome</keyword>
<dbReference type="Proteomes" id="UP001338125">
    <property type="component" value="Unassembled WGS sequence"/>
</dbReference>
<organism evidence="3 4">
    <name type="scientific">Cladobotryum mycophilum</name>
    <dbReference type="NCBI Taxonomy" id="491253"/>
    <lineage>
        <taxon>Eukaryota</taxon>
        <taxon>Fungi</taxon>
        <taxon>Dikarya</taxon>
        <taxon>Ascomycota</taxon>
        <taxon>Pezizomycotina</taxon>
        <taxon>Sordariomycetes</taxon>
        <taxon>Hypocreomycetidae</taxon>
        <taxon>Hypocreales</taxon>
        <taxon>Hypocreaceae</taxon>
        <taxon>Cladobotryum</taxon>
    </lineage>
</organism>
<gene>
    <name evidence="3" type="ORF">PT974_01882</name>
</gene>
<evidence type="ECO:0000256" key="2">
    <source>
        <dbReference type="ARBA" id="ARBA00023002"/>
    </source>
</evidence>
<evidence type="ECO:0000256" key="1">
    <source>
        <dbReference type="ARBA" id="ARBA00006484"/>
    </source>
</evidence>
<reference evidence="3 4" key="1">
    <citation type="submission" date="2024-01" db="EMBL/GenBank/DDBJ databases">
        <title>Complete genome of Cladobotryum mycophilum ATHUM6906.</title>
        <authorList>
            <person name="Christinaki A.C."/>
            <person name="Myridakis A.I."/>
            <person name="Kouvelis V.N."/>
        </authorList>
    </citation>
    <scope>NUCLEOTIDE SEQUENCE [LARGE SCALE GENOMIC DNA]</scope>
    <source>
        <strain evidence="3 4">ATHUM6906</strain>
    </source>
</reference>
<evidence type="ECO:0008006" key="5">
    <source>
        <dbReference type="Google" id="ProtNLM"/>
    </source>
</evidence>
<evidence type="ECO:0000313" key="4">
    <source>
        <dbReference type="Proteomes" id="UP001338125"/>
    </source>
</evidence>
<accession>A0ABR0SWR1</accession>